<dbReference type="STRING" id="947033.Lste_2120"/>
<dbReference type="EMBL" id="LNYY01000019">
    <property type="protein sequence ID" value="KTD68962.1"/>
    <property type="molecule type" value="Genomic_DNA"/>
</dbReference>
<comment type="caution">
    <text evidence="1">The sequence shown here is derived from an EMBL/GenBank/DDBJ whole genome shotgun (WGS) entry which is preliminary data.</text>
</comment>
<dbReference type="SUPFAM" id="SSF56112">
    <property type="entry name" value="Protein kinase-like (PK-like)"/>
    <property type="match status" value="1"/>
</dbReference>
<evidence type="ECO:0000313" key="1">
    <source>
        <dbReference type="EMBL" id="KTD68962.1"/>
    </source>
</evidence>
<dbReference type="Gene3D" id="3.90.1200.10">
    <property type="match status" value="1"/>
</dbReference>
<dbReference type="GO" id="GO:0016773">
    <property type="term" value="F:phosphotransferase activity, alcohol group as acceptor"/>
    <property type="evidence" value="ECO:0007669"/>
    <property type="project" value="InterPro"/>
</dbReference>
<protein>
    <submittedName>
        <fullName evidence="1">Aminoglycoside/hydroxyurea antibiotic resistance kinase</fullName>
    </submittedName>
</protein>
<dbReference type="OrthoDB" id="3638028at2"/>
<dbReference type="InterPro" id="IPR011009">
    <property type="entry name" value="Kinase-like_dom_sf"/>
</dbReference>
<dbReference type="Pfam" id="PF04655">
    <property type="entry name" value="APH_6_hur"/>
    <property type="match status" value="1"/>
</dbReference>
<dbReference type="InterPro" id="IPR006748">
    <property type="entry name" value="NH2Glyco/OHUrea_AB-resist_kin"/>
</dbReference>
<proteinExistence type="predicted"/>
<name>A0A0W0ZIU7_9GAMM</name>
<keyword evidence="1" id="KW-0808">Transferase</keyword>
<dbReference type="RefSeq" id="WP_019349552.1">
    <property type="nucleotide sequence ID" value="NZ_LNYY01000019.1"/>
</dbReference>
<dbReference type="GO" id="GO:0016301">
    <property type="term" value="F:kinase activity"/>
    <property type="evidence" value="ECO:0007669"/>
    <property type="project" value="UniProtKB-KW"/>
</dbReference>
<evidence type="ECO:0000313" key="2">
    <source>
        <dbReference type="Proteomes" id="UP000054926"/>
    </source>
</evidence>
<keyword evidence="1" id="KW-0418">Kinase</keyword>
<gene>
    <name evidence="1" type="ORF">Lste_2120</name>
</gene>
<dbReference type="GeneID" id="93291410"/>
<organism evidence="1 2">
    <name type="scientific">Legionella steelei</name>
    <dbReference type="NCBI Taxonomy" id="947033"/>
    <lineage>
        <taxon>Bacteria</taxon>
        <taxon>Pseudomonadati</taxon>
        <taxon>Pseudomonadota</taxon>
        <taxon>Gammaproteobacteria</taxon>
        <taxon>Legionellales</taxon>
        <taxon>Legionellaceae</taxon>
        <taxon>Legionella</taxon>
    </lineage>
</organism>
<sequence>MSTNQLNELKNTISLVHGNVGKQWWQRLPQFLENLAHIQGLTLLSPFEHLSFNYVLPVLGSKGEEWVLKVSVPHDEFSREIHALKHFNGRGSARLIAANPEEGWMLIERFLPGTRLVDVLDEKQSIPIAVGVMQRLWSPVTEPQLFIPLEEWLRSLKQLNTQASLQQLVSKKLRDFVISRAKELLSNPGEPVLLHGDLHHYNILQHQSEWLAIDPKGIIGEREFEIGAFLRNPFCVVEDPLETKELARNLDWVIDLTAFNRERVLSWCIIQAILCVCWYVEDTMLEKAGQLTAYAERLYTLI</sequence>
<reference evidence="1 2" key="1">
    <citation type="submission" date="2015-11" db="EMBL/GenBank/DDBJ databases">
        <title>Genomic analysis of 38 Legionella species identifies large and diverse effector repertoires.</title>
        <authorList>
            <person name="Burstein D."/>
            <person name="Amaro F."/>
            <person name="Zusman T."/>
            <person name="Lifshitz Z."/>
            <person name="Cohen O."/>
            <person name="Gilbert J.A."/>
            <person name="Pupko T."/>
            <person name="Shuman H.A."/>
            <person name="Segal G."/>
        </authorList>
    </citation>
    <scope>NUCLEOTIDE SEQUENCE [LARGE SCALE GENOMIC DNA]</scope>
    <source>
        <strain evidence="1 2">IMVS3376</strain>
    </source>
</reference>
<dbReference type="AlphaFoldDB" id="A0A0W0ZIU7"/>
<accession>A0A0W0ZIU7</accession>
<dbReference type="PATRIC" id="fig|947033.5.peg.2246"/>
<keyword evidence="2" id="KW-1185">Reference proteome</keyword>
<dbReference type="GO" id="GO:0019748">
    <property type="term" value="P:secondary metabolic process"/>
    <property type="evidence" value="ECO:0007669"/>
    <property type="project" value="InterPro"/>
</dbReference>
<dbReference type="Proteomes" id="UP000054926">
    <property type="component" value="Unassembled WGS sequence"/>
</dbReference>